<dbReference type="AlphaFoldDB" id="J7MH03"/>
<dbReference type="Proteomes" id="UP000003786">
    <property type="component" value="Chromosome 4"/>
</dbReference>
<evidence type="ECO:0000256" key="1">
    <source>
        <dbReference type="SAM" id="Phobius"/>
    </source>
</evidence>
<organism evidence="2 3">
    <name type="scientific">Theileria orientalis strain Shintoku</name>
    <dbReference type="NCBI Taxonomy" id="869250"/>
    <lineage>
        <taxon>Eukaryota</taxon>
        <taxon>Sar</taxon>
        <taxon>Alveolata</taxon>
        <taxon>Apicomplexa</taxon>
        <taxon>Aconoidasida</taxon>
        <taxon>Piroplasmida</taxon>
        <taxon>Theileriidae</taxon>
        <taxon>Theileria</taxon>
    </lineage>
</organism>
<reference evidence="2 3" key="1">
    <citation type="journal article" date="2012" name="MBio">
        <title>Comparative genome analysis of three eukaryotic parasites with differing abilities to transform leukocytes reveals key mediators of Theileria-induced leukocyte transformation.</title>
        <authorList>
            <person name="Hayashida K."/>
            <person name="Hara Y."/>
            <person name="Abe T."/>
            <person name="Yamasaki C."/>
            <person name="Toyoda A."/>
            <person name="Kosuge T."/>
            <person name="Suzuki Y."/>
            <person name="Sato Y."/>
            <person name="Kawashima S."/>
            <person name="Katayama T."/>
            <person name="Wakaguri H."/>
            <person name="Inoue N."/>
            <person name="Homma K."/>
            <person name="Tada-Umezaki M."/>
            <person name="Yagi Y."/>
            <person name="Fujii Y."/>
            <person name="Habara T."/>
            <person name="Kanehisa M."/>
            <person name="Watanabe H."/>
            <person name="Ito K."/>
            <person name="Gojobori T."/>
            <person name="Sugawara H."/>
            <person name="Imanishi T."/>
            <person name="Weir W."/>
            <person name="Gardner M."/>
            <person name="Pain A."/>
            <person name="Shiels B."/>
            <person name="Hattori M."/>
            <person name="Nene V."/>
            <person name="Sugimoto C."/>
        </authorList>
    </citation>
    <scope>NUCLEOTIDE SEQUENCE [LARGE SCALE GENOMIC DNA]</scope>
    <source>
        <strain evidence="2 3">Shintoku</strain>
    </source>
</reference>
<dbReference type="OrthoDB" id="415052at2759"/>
<evidence type="ECO:0000313" key="2">
    <source>
        <dbReference type="EMBL" id="BAM42436.1"/>
    </source>
</evidence>
<keyword evidence="1" id="KW-1133">Transmembrane helix</keyword>
<dbReference type="RefSeq" id="XP_009692737.1">
    <property type="nucleotide sequence ID" value="XM_009694442.1"/>
</dbReference>
<dbReference type="GeneID" id="20716845"/>
<sequence>MNVTRFLTKTIPLPNFTKSRLVRRNNMAEQDRAIFYYSNLFCIVVTALPVAYLFKANYWNSKDQMHMDHVLGHLSTELTEFSDKKIKY</sequence>
<dbReference type="OMA" id="YRFCEES"/>
<accession>J7MH03</accession>
<protein>
    <submittedName>
        <fullName evidence="2">Uncharacterized protein</fullName>
    </submittedName>
</protein>
<feature type="transmembrane region" description="Helical" evidence="1">
    <location>
        <begin position="34"/>
        <end position="54"/>
    </location>
</feature>
<keyword evidence="3" id="KW-1185">Reference proteome</keyword>
<evidence type="ECO:0000313" key="3">
    <source>
        <dbReference type="Proteomes" id="UP000003786"/>
    </source>
</evidence>
<name>J7MH03_THEOR</name>
<dbReference type="EMBL" id="AP011949">
    <property type="protein sequence ID" value="BAM42436.1"/>
    <property type="molecule type" value="Genomic_DNA"/>
</dbReference>
<proteinExistence type="predicted"/>
<dbReference type="VEuPathDB" id="PiroplasmaDB:TOT_040000803"/>
<dbReference type="eggNOG" id="ENOG502R0EZ">
    <property type="taxonomic scope" value="Eukaryota"/>
</dbReference>
<gene>
    <name evidence="2" type="ORF">TOT_040000803</name>
</gene>
<dbReference type="KEGG" id="tot:TOT_040000803"/>
<keyword evidence="1" id="KW-0472">Membrane</keyword>
<keyword evidence="1" id="KW-0812">Transmembrane</keyword>